<feature type="domain" description="Retrotransposon gag" evidence="1">
    <location>
        <begin position="24"/>
        <end position="112"/>
    </location>
</feature>
<gene>
    <name evidence="2" type="ORF">H0H81_007940</name>
</gene>
<dbReference type="AlphaFoldDB" id="A0A9P7FMN7"/>
<dbReference type="Proteomes" id="UP000717328">
    <property type="component" value="Unassembled WGS sequence"/>
</dbReference>
<reference evidence="2" key="2">
    <citation type="submission" date="2021-10" db="EMBL/GenBank/DDBJ databases">
        <title>Phylogenomics reveals ancestral predisposition of the termite-cultivated fungus Termitomyces towards a domesticated lifestyle.</title>
        <authorList>
            <person name="Auxier B."/>
            <person name="Grum-Grzhimaylo A."/>
            <person name="Cardenas M.E."/>
            <person name="Lodge J.D."/>
            <person name="Laessoe T."/>
            <person name="Pedersen O."/>
            <person name="Smith M.E."/>
            <person name="Kuyper T.W."/>
            <person name="Franco-Molano E.A."/>
            <person name="Baroni T.J."/>
            <person name="Aanen D.K."/>
        </authorList>
    </citation>
    <scope>NUCLEOTIDE SEQUENCE</scope>
    <source>
        <strain evidence="2">D49</strain>
    </source>
</reference>
<organism evidence="2 3">
    <name type="scientific">Sphagnurus paluster</name>
    <dbReference type="NCBI Taxonomy" id="117069"/>
    <lineage>
        <taxon>Eukaryota</taxon>
        <taxon>Fungi</taxon>
        <taxon>Dikarya</taxon>
        <taxon>Basidiomycota</taxon>
        <taxon>Agaricomycotina</taxon>
        <taxon>Agaricomycetes</taxon>
        <taxon>Agaricomycetidae</taxon>
        <taxon>Agaricales</taxon>
        <taxon>Tricholomatineae</taxon>
        <taxon>Lyophyllaceae</taxon>
        <taxon>Sphagnurus</taxon>
    </lineage>
</organism>
<proteinExistence type="predicted"/>
<dbReference type="EMBL" id="JABCKI010007862">
    <property type="protein sequence ID" value="KAG5633424.1"/>
    <property type="molecule type" value="Genomic_DNA"/>
</dbReference>
<evidence type="ECO:0000259" key="1">
    <source>
        <dbReference type="Pfam" id="PF03732"/>
    </source>
</evidence>
<accession>A0A9P7FMN7</accession>
<comment type="caution">
    <text evidence="2">The sequence shown here is derived from an EMBL/GenBank/DDBJ whole genome shotgun (WGS) entry which is preliminary data.</text>
</comment>
<reference evidence="2" key="1">
    <citation type="submission" date="2021-02" db="EMBL/GenBank/DDBJ databases">
        <authorList>
            <person name="Nieuwenhuis M."/>
            <person name="Van De Peppel L.J.J."/>
        </authorList>
    </citation>
    <scope>NUCLEOTIDE SEQUENCE</scope>
    <source>
        <strain evidence="2">D49</strain>
    </source>
</reference>
<feature type="non-terminal residue" evidence="2">
    <location>
        <position position="1"/>
    </location>
</feature>
<dbReference type="InterPro" id="IPR005162">
    <property type="entry name" value="Retrotrans_gag_dom"/>
</dbReference>
<dbReference type="Pfam" id="PF03732">
    <property type="entry name" value="Retrotrans_gag"/>
    <property type="match status" value="1"/>
</dbReference>
<protein>
    <recommendedName>
        <fullName evidence="1">Retrotransposon gag domain-containing protein</fullName>
    </recommendedName>
</protein>
<evidence type="ECO:0000313" key="3">
    <source>
        <dbReference type="Proteomes" id="UP000717328"/>
    </source>
</evidence>
<keyword evidence="3" id="KW-1185">Reference proteome</keyword>
<evidence type="ECO:0000313" key="2">
    <source>
        <dbReference type="EMBL" id="KAG5633424.1"/>
    </source>
</evidence>
<dbReference type="OrthoDB" id="3033280at2759"/>
<sequence>YFTRTKETQDSVKITTALALLKGNKASKWAKNQLELIQDSHAEALVTWDAFCNKFKNHFGDHTPDFTTASKIKQLVMDGKSAEEYNTEFNSLKKDTKWNEAALLDHYQSGLDPDLLILPILCRLPSKSSRTRQSCWISRHRH</sequence>
<name>A0A9P7FMN7_9AGAR</name>